<proteinExistence type="predicted"/>
<comment type="subcellular location">
    <subcellularLocation>
        <location evidence="1">Membrane</location>
        <topology evidence="1">Multi-pass membrane protein</topology>
    </subcellularLocation>
</comment>
<feature type="domain" description="Major facilitator superfamily (MFS) profile" evidence="7">
    <location>
        <begin position="33"/>
        <end position="503"/>
    </location>
</feature>
<keyword evidence="2" id="KW-0813">Transport</keyword>
<keyword evidence="9" id="KW-1185">Reference proteome</keyword>
<name>A0A086TGZ3_HAPC1</name>
<evidence type="ECO:0000256" key="6">
    <source>
        <dbReference type="SAM" id="Phobius"/>
    </source>
</evidence>
<dbReference type="EMBL" id="JPKY01000002">
    <property type="protein sequence ID" value="KFH48625.1"/>
    <property type="molecule type" value="Genomic_DNA"/>
</dbReference>
<dbReference type="AlphaFoldDB" id="A0A086TGZ3"/>
<feature type="transmembrane region" description="Helical" evidence="6">
    <location>
        <begin position="417"/>
        <end position="439"/>
    </location>
</feature>
<evidence type="ECO:0000256" key="1">
    <source>
        <dbReference type="ARBA" id="ARBA00004141"/>
    </source>
</evidence>
<dbReference type="HOGENOM" id="CLU_008455_8_4_1"/>
<protein>
    <submittedName>
        <fullName evidence="8">Quinidine resistance protein-like protein</fullName>
    </submittedName>
</protein>
<dbReference type="GO" id="GO:0042908">
    <property type="term" value="P:xenobiotic transport"/>
    <property type="evidence" value="ECO:0007669"/>
    <property type="project" value="UniProtKB-ARBA"/>
</dbReference>
<organism evidence="8 9">
    <name type="scientific">Hapsidospora chrysogenum (strain ATCC 11550 / CBS 779.69 / DSM 880 / IAM 14645 / JCM 23072 / IMI 49137)</name>
    <name type="common">Acremonium chrysogenum</name>
    <dbReference type="NCBI Taxonomy" id="857340"/>
    <lineage>
        <taxon>Eukaryota</taxon>
        <taxon>Fungi</taxon>
        <taxon>Dikarya</taxon>
        <taxon>Ascomycota</taxon>
        <taxon>Pezizomycotina</taxon>
        <taxon>Sordariomycetes</taxon>
        <taxon>Hypocreomycetidae</taxon>
        <taxon>Hypocreales</taxon>
        <taxon>Bionectriaceae</taxon>
        <taxon>Hapsidospora</taxon>
    </lineage>
</organism>
<evidence type="ECO:0000256" key="5">
    <source>
        <dbReference type="ARBA" id="ARBA00023136"/>
    </source>
</evidence>
<dbReference type="InterPro" id="IPR005829">
    <property type="entry name" value="Sugar_transporter_CS"/>
</dbReference>
<feature type="transmembrane region" description="Helical" evidence="6">
    <location>
        <begin position="32"/>
        <end position="55"/>
    </location>
</feature>
<keyword evidence="5 6" id="KW-0472">Membrane</keyword>
<dbReference type="GO" id="GO:0005886">
    <property type="term" value="C:plasma membrane"/>
    <property type="evidence" value="ECO:0007669"/>
    <property type="project" value="TreeGrafter"/>
</dbReference>
<keyword evidence="3 6" id="KW-0812">Transmembrane</keyword>
<reference evidence="9" key="1">
    <citation type="journal article" date="2014" name="Genome Announc.">
        <title>Genome sequence and annotation of Acremonium chrysogenum, producer of the beta-lactam antibiotic cephalosporin C.</title>
        <authorList>
            <person name="Terfehr D."/>
            <person name="Dahlmann T.A."/>
            <person name="Specht T."/>
            <person name="Zadra I."/>
            <person name="Kuernsteiner H."/>
            <person name="Kueck U."/>
        </authorList>
    </citation>
    <scope>NUCLEOTIDE SEQUENCE [LARGE SCALE GENOMIC DNA]</scope>
    <source>
        <strain evidence="9">ATCC 11550 / CBS 779.69 / DSM 880 / IAM 14645 / JCM 23072 / IMI 49137</strain>
    </source>
</reference>
<dbReference type="PROSITE" id="PS00216">
    <property type="entry name" value="SUGAR_TRANSPORT_1"/>
    <property type="match status" value="1"/>
</dbReference>
<sequence>MISEKPSAEDGGREAAGEEAPYSTFSLWQKRWTIFLAALTGMFSPMSSFIFYPAIHSIAESLRVTVVLINLAITTYMVVSGVVPALLGNAADKFGRRPVYLFALSIYSAANIGLGLQNTYAGLLVLRGIQSAGSSGVLFISTSSLSPPLRQQCTLGTISLGYGVLSDITTRAERGSYVGVLLLGPNVAPPVGPILGGVLAAKLGWKWIFWMLCILGGACLLLVLVALPETSRVIVGNGSKPARGIYETLISALKKRLKGHDKTETDVVFDHKSRAKFTLPNPLACLRLLLLWDVAVVLLCNGIYYTIACTIQASLSTLFIEVYNYQSLEAGLIYIPFGVASLAGAFSWGKVLDYDFARLARQAGLSTDEVRQQGNTIDFPIENARLRSALILVVLNTIGTVGYGWFIHFRVHVSVPVILQTVVGFATSAMFVALGTLLTDLNPNRASTASASANIVRCALAATALAVLQPIIDRVGVGWCFTIFGLLGALCGPFMVWGIQRGAGLRRKRQAAEESG</sequence>
<gene>
    <name evidence="8" type="ORF">ACRE_003140</name>
</gene>
<dbReference type="GO" id="GO:0022857">
    <property type="term" value="F:transmembrane transporter activity"/>
    <property type="evidence" value="ECO:0007669"/>
    <property type="project" value="InterPro"/>
</dbReference>
<evidence type="ECO:0000256" key="2">
    <source>
        <dbReference type="ARBA" id="ARBA00022448"/>
    </source>
</evidence>
<dbReference type="InterPro" id="IPR020846">
    <property type="entry name" value="MFS_dom"/>
</dbReference>
<feature type="transmembrane region" description="Helical" evidence="6">
    <location>
        <begin position="451"/>
        <end position="472"/>
    </location>
</feature>
<feature type="transmembrane region" description="Helical" evidence="6">
    <location>
        <begin position="389"/>
        <end position="411"/>
    </location>
</feature>
<dbReference type="PANTHER" id="PTHR23502">
    <property type="entry name" value="MAJOR FACILITATOR SUPERFAMILY"/>
    <property type="match status" value="1"/>
</dbReference>
<dbReference type="STRING" id="857340.A0A086TGZ3"/>
<feature type="transmembrane region" description="Helical" evidence="6">
    <location>
        <begin position="478"/>
        <end position="499"/>
    </location>
</feature>
<feature type="transmembrane region" description="Helical" evidence="6">
    <location>
        <begin position="67"/>
        <end position="87"/>
    </location>
</feature>
<evidence type="ECO:0000256" key="3">
    <source>
        <dbReference type="ARBA" id="ARBA00022692"/>
    </source>
</evidence>
<feature type="transmembrane region" description="Helical" evidence="6">
    <location>
        <begin position="99"/>
        <end position="116"/>
    </location>
</feature>
<dbReference type="OrthoDB" id="440553at2759"/>
<dbReference type="SUPFAM" id="SSF103473">
    <property type="entry name" value="MFS general substrate transporter"/>
    <property type="match status" value="1"/>
</dbReference>
<evidence type="ECO:0000313" key="9">
    <source>
        <dbReference type="Proteomes" id="UP000029964"/>
    </source>
</evidence>
<dbReference type="PANTHER" id="PTHR23502:SF51">
    <property type="entry name" value="QUINIDINE RESISTANCE PROTEIN 1-RELATED"/>
    <property type="match status" value="1"/>
</dbReference>
<dbReference type="Proteomes" id="UP000029964">
    <property type="component" value="Unassembled WGS sequence"/>
</dbReference>
<dbReference type="Gene3D" id="1.20.1250.20">
    <property type="entry name" value="MFS general substrate transporter like domains"/>
    <property type="match status" value="1"/>
</dbReference>
<feature type="transmembrane region" description="Helical" evidence="6">
    <location>
        <begin position="289"/>
        <end position="313"/>
    </location>
</feature>
<evidence type="ECO:0000313" key="8">
    <source>
        <dbReference type="EMBL" id="KFH48625.1"/>
    </source>
</evidence>
<comment type="caution">
    <text evidence="8">The sequence shown here is derived from an EMBL/GenBank/DDBJ whole genome shotgun (WGS) entry which is preliminary data.</text>
</comment>
<keyword evidence="4 6" id="KW-1133">Transmembrane helix</keyword>
<accession>A0A086TGZ3</accession>
<dbReference type="InterPro" id="IPR011701">
    <property type="entry name" value="MFS"/>
</dbReference>
<feature type="transmembrane region" description="Helical" evidence="6">
    <location>
        <begin position="207"/>
        <end position="227"/>
    </location>
</feature>
<dbReference type="GO" id="GO:0140115">
    <property type="term" value="P:export across plasma membrane"/>
    <property type="evidence" value="ECO:0007669"/>
    <property type="project" value="UniProtKB-ARBA"/>
</dbReference>
<dbReference type="InterPro" id="IPR036259">
    <property type="entry name" value="MFS_trans_sf"/>
</dbReference>
<evidence type="ECO:0000256" key="4">
    <source>
        <dbReference type="ARBA" id="ARBA00022989"/>
    </source>
</evidence>
<feature type="transmembrane region" description="Helical" evidence="6">
    <location>
        <begin position="333"/>
        <end position="352"/>
    </location>
</feature>
<evidence type="ECO:0000259" key="7">
    <source>
        <dbReference type="PROSITE" id="PS50850"/>
    </source>
</evidence>
<dbReference type="Pfam" id="PF07690">
    <property type="entry name" value="MFS_1"/>
    <property type="match status" value="2"/>
</dbReference>
<dbReference type="PROSITE" id="PS50850">
    <property type="entry name" value="MFS"/>
    <property type="match status" value="1"/>
</dbReference>